<dbReference type="InterPro" id="IPR000504">
    <property type="entry name" value="RRM_dom"/>
</dbReference>
<keyword evidence="1" id="KW-0694">RNA-binding</keyword>
<proteinExistence type="predicted"/>
<dbReference type="SMART" id="SM00360">
    <property type="entry name" value="RRM"/>
    <property type="match status" value="3"/>
</dbReference>
<dbReference type="PROSITE" id="PS50102">
    <property type="entry name" value="RRM"/>
    <property type="match status" value="2"/>
</dbReference>
<feature type="domain" description="RRM" evidence="2">
    <location>
        <begin position="15"/>
        <end position="93"/>
    </location>
</feature>
<dbReference type="EMBL" id="CP039349">
    <property type="protein sequence ID" value="QCD92621.1"/>
    <property type="molecule type" value="Genomic_DNA"/>
</dbReference>
<dbReference type="InterPro" id="IPR012677">
    <property type="entry name" value="Nucleotide-bd_a/b_plait_sf"/>
</dbReference>
<dbReference type="Pfam" id="PF13893">
    <property type="entry name" value="RRM_5"/>
    <property type="match status" value="1"/>
</dbReference>
<dbReference type="Pfam" id="PF00076">
    <property type="entry name" value="RRM_1"/>
    <property type="match status" value="2"/>
</dbReference>
<evidence type="ECO:0000313" key="3">
    <source>
        <dbReference type="EMBL" id="QCD92621.1"/>
    </source>
</evidence>
<dbReference type="AlphaFoldDB" id="A0A4D6LW17"/>
<protein>
    <submittedName>
        <fullName evidence="3">Olypyrimidine tract-binding protein 2</fullName>
    </submittedName>
</protein>
<keyword evidence="4" id="KW-1185">Reference proteome</keyword>
<dbReference type="InterPro" id="IPR035979">
    <property type="entry name" value="RBD_domain_sf"/>
</dbReference>
<reference evidence="3 4" key="1">
    <citation type="submission" date="2019-04" db="EMBL/GenBank/DDBJ databases">
        <title>An improved genome assembly and genetic linkage map for asparagus bean, Vigna unguiculata ssp. sesquipedialis.</title>
        <authorList>
            <person name="Xia Q."/>
            <person name="Zhang R."/>
            <person name="Dong Y."/>
        </authorList>
    </citation>
    <scope>NUCLEOTIDE SEQUENCE [LARGE SCALE GENOMIC DNA]</scope>
    <source>
        <tissue evidence="3">Leaf</tissue>
    </source>
</reference>
<name>A0A4D6LW17_VIGUN</name>
<accession>A0A4D6LW17</accession>
<dbReference type="GO" id="GO:0003723">
    <property type="term" value="F:RNA binding"/>
    <property type="evidence" value="ECO:0007669"/>
    <property type="project" value="UniProtKB-UniRule"/>
</dbReference>
<feature type="domain" description="RRM" evidence="2">
    <location>
        <begin position="104"/>
        <end position="182"/>
    </location>
</feature>
<evidence type="ECO:0000259" key="2">
    <source>
        <dbReference type="PROSITE" id="PS50102"/>
    </source>
</evidence>
<sequence>MASSLRIDETVPASKVVHFRNLPEHCSHEDLVELCTPFGKVVNLLCNVGPNKNQGFAEFADINEAISMVSNYASSPDPVQLHGRNIYIQYSDRPEIVVTRFAKGNILLVTMEDVKAGDVSIDGMRSVFSEYGFVQKISTFEKNAGFQALIQFADIESASSAKEALDGKNIPRQAVLLHFLFNLVINYRIGDCNFRIAYSGHRDLNIKFQSNRSRDYTNATLPVNEATIARALQPIPRTADNHVLLVSFENMVHDVTLDVLHGVFSEIGTVHKIYIFKKNGRTHALIQYHDVATAKAAKNILEGHCIYEGGYCKLHLAYSRHTDINVKPYGDKSRDYSKPEQSVSVAQVAATGWQNPHAASMNPNAYPYCYICAPATFPDEAYDYGVGQSNPMVPTGYIQITPHVVPAFSPQMEPYLGFFPIQPYYYGY</sequence>
<dbReference type="SUPFAM" id="SSF54928">
    <property type="entry name" value="RNA-binding domain, RBD"/>
    <property type="match status" value="3"/>
</dbReference>
<evidence type="ECO:0000313" key="4">
    <source>
        <dbReference type="Proteomes" id="UP000501690"/>
    </source>
</evidence>
<dbReference type="PANTHER" id="PTHR15592">
    <property type="entry name" value="MATRIN 3/NUCLEAR PROTEIN 220-RELATED"/>
    <property type="match status" value="1"/>
</dbReference>
<evidence type="ECO:0000256" key="1">
    <source>
        <dbReference type="PROSITE-ProRule" id="PRU00176"/>
    </source>
</evidence>
<dbReference type="Gene3D" id="3.30.70.330">
    <property type="match status" value="3"/>
</dbReference>
<dbReference type="Proteomes" id="UP000501690">
    <property type="component" value="Linkage Group LG5"/>
</dbReference>
<organism evidence="3 4">
    <name type="scientific">Vigna unguiculata</name>
    <name type="common">Cowpea</name>
    <dbReference type="NCBI Taxonomy" id="3917"/>
    <lineage>
        <taxon>Eukaryota</taxon>
        <taxon>Viridiplantae</taxon>
        <taxon>Streptophyta</taxon>
        <taxon>Embryophyta</taxon>
        <taxon>Tracheophyta</taxon>
        <taxon>Spermatophyta</taxon>
        <taxon>Magnoliopsida</taxon>
        <taxon>eudicotyledons</taxon>
        <taxon>Gunneridae</taxon>
        <taxon>Pentapetalae</taxon>
        <taxon>rosids</taxon>
        <taxon>fabids</taxon>
        <taxon>Fabales</taxon>
        <taxon>Fabaceae</taxon>
        <taxon>Papilionoideae</taxon>
        <taxon>50 kb inversion clade</taxon>
        <taxon>NPAAA clade</taxon>
        <taxon>indigoferoid/millettioid clade</taxon>
        <taxon>Phaseoleae</taxon>
        <taxon>Vigna</taxon>
    </lineage>
</organism>
<gene>
    <name evidence="3" type="ORF">DEO72_LG5g688</name>
</gene>